<dbReference type="Pfam" id="PF00890">
    <property type="entry name" value="FAD_binding_2"/>
    <property type="match status" value="1"/>
</dbReference>
<dbReference type="InterPro" id="IPR000172">
    <property type="entry name" value="GMC_OxRdtase_N"/>
</dbReference>
<sequence>MRDVVVIGAGGGGPVVAAELAGRGLDVLVLEGGPRQADPENEWSHAENDANNPNNGFLRFGPEDRSKPAWFREWTTNMFVWQLSGVGGTTQHYYGNSPRPMPGVFRGYSGADAAEYDTGHLFPFTYDEFVPYLEWVEATLPVETAAMGTKEALTFRGCENYGLPLQTSRNITRNAFRPQQNAILQPGGNAGKTDDPNLLNYPQATGCSFCGHCFQGCYLPRQAPRNQFAKRSTDNSYVPLGLSADAVRPGGRAFELLANSFVQSIRHEQEGAHTVARGVTWRDNATGEIFSEDARVVVLAGGATESPRLWFNSGLPNPNDWVGRGHTDHFFDWIVGSFDEYTGNSKGANSSARVDFPGRGGIENVGLGPAIQAFALSLSDSGSRGYYDNGRGFTGPWDGPAGRLVGNELKELMMGGIDNLLNFLVITDDHVEPGNRVTPSLFPADENGAPAKIDVSLRHRKRRTLENREFMVHRAAEIMRAAGARKVYRLDWAPLLLHVHSSMRMGESDQNSVLDVNAEARWVKRLFIADNSALANSLGGPNPTLSTQALATRTAEKIFRLYFDGDSWVDKEAPVPSTDPRISARLEQLGL</sequence>
<feature type="region of interest" description="Disordered" evidence="5">
    <location>
        <begin position="33"/>
        <end position="59"/>
    </location>
</feature>
<dbReference type="PANTHER" id="PTHR46056">
    <property type="entry name" value="LONG-CHAIN-ALCOHOL OXIDASE"/>
    <property type="match status" value="1"/>
</dbReference>
<dbReference type="PANTHER" id="PTHR46056:SF12">
    <property type="entry name" value="LONG-CHAIN-ALCOHOL OXIDASE"/>
    <property type="match status" value="1"/>
</dbReference>
<dbReference type="RefSeq" id="WP_108848783.1">
    <property type="nucleotide sequence ID" value="NZ_CP015449.1"/>
</dbReference>
<evidence type="ECO:0000256" key="5">
    <source>
        <dbReference type="SAM" id="MobiDB-lite"/>
    </source>
</evidence>
<dbReference type="Pfam" id="PF00732">
    <property type="entry name" value="GMC_oxred_N"/>
    <property type="match status" value="1"/>
</dbReference>
<dbReference type="InterPro" id="IPR003953">
    <property type="entry name" value="FAD-dep_OxRdtase_2_FAD-bd"/>
</dbReference>
<dbReference type="Proteomes" id="UP000244928">
    <property type="component" value="Chromosome"/>
</dbReference>
<name>A0A2S1RB35_9ACTN</name>
<protein>
    <submittedName>
        <fullName evidence="9">Oxidoreductase</fullName>
    </submittedName>
</protein>
<evidence type="ECO:0000313" key="10">
    <source>
        <dbReference type="Proteomes" id="UP000244928"/>
    </source>
</evidence>
<evidence type="ECO:0000313" key="9">
    <source>
        <dbReference type="EMBL" id="AWH93431.1"/>
    </source>
</evidence>
<keyword evidence="3" id="KW-0274">FAD</keyword>
<dbReference type="Gene3D" id="3.50.50.60">
    <property type="entry name" value="FAD/NAD(P)-binding domain"/>
    <property type="match status" value="2"/>
</dbReference>
<proteinExistence type="inferred from homology"/>
<reference evidence="9 10" key="1">
    <citation type="submission" date="2016-04" db="EMBL/GenBank/DDBJ databases">
        <title>Complete genome sequence of Dietzia lutea YIM 80766T, a strain isolated from desert soil in Egypt.</title>
        <authorList>
            <person name="Zhao J."/>
            <person name="Hu B."/>
            <person name="Geng S."/>
            <person name="Nie Y."/>
            <person name="Tang Y."/>
        </authorList>
    </citation>
    <scope>NUCLEOTIDE SEQUENCE [LARGE SCALE GENOMIC DNA]</scope>
    <source>
        <strain evidence="9 10">YIM 80766</strain>
    </source>
</reference>
<dbReference type="EMBL" id="CP015449">
    <property type="protein sequence ID" value="AWH93431.1"/>
    <property type="molecule type" value="Genomic_DNA"/>
</dbReference>
<gene>
    <name evidence="9" type="ORF">A6035_15965</name>
</gene>
<feature type="domain" description="Glucose-methanol-choline oxidoreductase N-terminal" evidence="6">
    <location>
        <begin position="204"/>
        <end position="330"/>
    </location>
</feature>
<accession>A0A2S1RB35</accession>
<dbReference type="GO" id="GO:0050660">
    <property type="term" value="F:flavin adenine dinucleotide binding"/>
    <property type="evidence" value="ECO:0007669"/>
    <property type="project" value="InterPro"/>
</dbReference>
<dbReference type="GO" id="GO:0016614">
    <property type="term" value="F:oxidoreductase activity, acting on CH-OH group of donors"/>
    <property type="evidence" value="ECO:0007669"/>
    <property type="project" value="InterPro"/>
</dbReference>
<evidence type="ECO:0000256" key="2">
    <source>
        <dbReference type="ARBA" id="ARBA00022630"/>
    </source>
</evidence>
<evidence type="ECO:0000259" key="6">
    <source>
        <dbReference type="Pfam" id="PF00732"/>
    </source>
</evidence>
<dbReference type="OrthoDB" id="9798604at2"/>
<feature type="domain" description="FAD-dependent oxidoreductase 2 FAD-binding" evidence="7">
    <location>
        <begin position="3"/>
        <end position="36"/>
    </location>
</feature>
<evidence type="ECO:0000259" key="8">
    <source>
        <dbReference type="Pfam" id="PF05199"/>
    </source>
</evidence>
<dbReference type="Pfam" id="PF05199">
    <property type="entry name" value="GMC_oxred_C"/>
    <property type="match status" value="1"/>
</dbReference>
<dbReference type="SUPFAM" id="SSF51905">
    <property type="entry name" value="FAD/NAD(P)-binding domain"/>
    <property type="match status" value="1"/>
</dbReference>
<evidence type="ECO:0000256" key="1">
    <source>
        <dbReference type="ARBA" id="ARBA00010790"/>
    </source>
</evidence>
<dbReference type="AlphaFoldDB" id="A0A2S1RB35"/>
<evidence type="ECO:0000256" key="3">
    <source>
        <dbReference type="ARBA" id="ARBA00022827"/>
    </source>
</evidence>
<dbReference type="InterPro" id="IPR036188">
    <property type="entry name" value="FAD/NAD-bd_sf"/>
</dbReference>
<keyword evidence="2" id="KW-0285">Flavoprotein</keyword>
<keyword evidence="10" id="KW-1185">Reference proteome</keyword>
<feature type="domain" description="Glucose-methanol-choline oxidoreductase C-terminal" evidence="8">
    <location>
        <begin position="496"/>
        <end position="551"/>
    </location>
</feature>
<dbReference type="InterPro" id="IPR007867">
    <property type="entry name" value="GMC_OxRtase_C"/>
</dbReference>
<comment type="similarity">
    <text evidence="1">Belongs to the GMC oxidoreductase family.</text>
</comment>
<evidence type="ECO:0000256" key="4">
    <source>
        <dbReference type="ARBA" id="ARBA00023002"/>
    </source>
</evidence>
<keyword evidence="4" id="KW-0560">Oxidoreductase</keyword>
<dbReference type="KEGG" id="dlu:A6035_15965"/>
<evidence type="ECO:0000259" key="7">
    <source>
        <dbReference type="Pfam" id="PF00890"/>
    </source>
</evidence>
<organism evidence="9 10">
    <name type="scientific">Dietzia lutea</name>
    <dbReference type="NCBI Taxonomy" id="546160"/>
    <lineage>
        <taxon>Bacteria</taxon>
        <taxon>Bacillati</taxon>
        <taxon>Actinomycetota</taxon>
        <taxon>Actinomycetes</taxon>
        <taxon>Mycobacteriales</taxon>
        <taxon>Dietziaceae</taxon>
        <taxon>Dietzia</taxon>
    </lineage>
</organism>